<dbReference type="RefSeq" id="XP_056498122.1">
    <property type="nucleotide sequence ID" value="XM_056648357.1"/>
</dbReference>
<feature type="domain" description="Hypervirulence associated protein TUDOR" evidence="1">
    <location>
        <begin position="18"/>
        <end position="83"/>
    </location>
</feature>
<evidence type="ECO:0000313" key="3">
    <source>
        <dbReference type="Proteomes" id="UP001147733"/>
    </source>
</evidence>
<dbReference type="GeneID" id="81387524"/>
<dbReference type="Pfam" id="PF11160">
    <property type="entry name" value="Hva1_TUDOR"/>
    <property type="match status" value="1"/>
</dbReference>
<dbReference type="Proteomes" id="UP001147733">
    <property type="component" value="Unassembled WGS sequence"/>
</dbReference>
<keyword evidence="3" id="KW-1185">Reference proteome</keyword>
<proteinExistence type="predicted"/>
<accession>A0A9W9NNH2</accession>
<evidence type="ECO:0000259" key="1">
    <source>
        <dbReference type="Pfam" id="PF11160"/>
    </source>
</evidence>
<dbReference type="OrthoDB" id="2138648at2759"/>
<comment type="caution">
    <text evidence="2">The sequence shown here is derived from an EMBL/GenBank/DDBJ whole genome shotgun (WGS) entry which is preliminary data.</text>
</comment>
<organism evidence="2 3">
    <name type="scientific">Penicillium citrinum</name>
    <dbReference type="NCBI Taxonomy" id="5077"/>
    <lineage>
        <taxon>Eukaryota</taxon>
        <taxon>Fungi</taxon>
        <taxon>Dikarya</taxon>
        <taxon>Ascomycota</taxon>
        <taxon>Pezizomycotina</taxon>
        <taxon>Eurotiomycetes</taxon>
        <taxon>Eurotiomycetidae</taxon>
        <taxon>Eurotiales</taxon>
        <taxon>Aspergillaceae</taxon>
        <taxon>Penicillium</taxon>
    </lineage>
</organism>
<sequence length="90" mass="10241">MEHGDIYDKQGNPIHQEDYVFTRIRGGTHEGKVRQISTDLSINQESKFLGVFFNLHGDTDEAPLKVLFKNKDGRIVAHNPETLEIFGENS</sequence>
<evidence type="ECO:0000313" key="2">
    <source>
        <dbReference type="EMBL" id="KAJ5223199.1"/>
    </source>
</evidence>
<protein>
    <recommendedName>
        <fullName evidence="1">Hypervirulence associated protein TUDOR domain-containing protein</fullName>
    </recommendedName>
</protein>
<reference evidence="2" key="1">
    <citation type="submission" date="2022-11" db="EMBL/GenBank/DDBJ databases">
        <authorList>
            <person name="Petersen C."/>
        </authorList>
    </citation>
    <scope>NUCLEOTIDE SEQUENCE</scope>
    <source>
        <strain evidence="2">IBT 23319</strain>
    </source>
</reference>
<gene>
    <name evidence="2" type="ORF">N7469_009439</name>
</gene>
<dbReference type="InterPro" id="IPR021331">
    <property type="entry name" value="Hva1_TUDOR"/>
</dbReference>
<dbReference type="EMBL" id="JAPQKT010000008">
    <property type="protein sequence ID" value="KAJ5223199.1"/>
    <property type="molecule type" value="Genomic_DNA"/>
</dbReference>
<reference evidence="2" key="2">
    <citation type="journal article" date="2023" name="IMA Fungus">
        <title>Comparative genomic study of the Penicillium genus elucidates a diverse pangenome and 15 lateral gene transfer events.</title>
        <authorList>
            <person name="Petersen C."/>
            <person name="Sorensen T."/>
            <person name="Nielsen M.R."/>
            <person name="Sondergaard T.E."/>
            <person name="Sorensen J.L."/>
            <person name="Fitzpatrick D.A."/>
            <person name="Frisvad J.C."/>
            <person name="Nielsen K.L."/>
        </authorList>
    </citation>
    <scope>NUCLEOTIDE SEQUENCE</scope>
    <source>
        <strain evidence="2">IBT 23319</strain>
    </source>
</reference>
<dbReference type="AlphaFoldDB" id="A0A9W9NNH2"/>
<name>A0A9W9NNH2_PENCI</name>
<dbReference type="Gene3D" id="2.30.30.1060">
    <property type="match status" value="1"/>
</dbReference>